<gene>
    <name evidence="2" type="ORF">FA13DRAFT_166209</name>
</gene>
<evidence type="ECO:0000313" key="2">
    <source>
        <dbReference type="EMBL" id="TEB21155.1"/>
    </source>
</evidence>
<evidence type="ECO:0000256" key="1">
    <source>
        <dbReference type="SAM" id="SignalP"/>
    </source>
</evidence>
<proteinExistence type="predicted"/>
<evidence type="ECO:0000313" key="3">
    <source>
        <dbReference type="Proteomes" id="UP000298030"/>
    </source>
</evidence>
<dbReference type="EMBL" id="QPFP01000120">
    <property type="protein sequence ID" value="TEB21155.1"/>
    <property type="molecule type" value="Genomic_DNA"/>
</dbReference>
<sequence length="110" mass="12395">MVFLSLLHTRLVTPAFATVRFAYDVHFCRAIPKVCLISDTDGALDGTLVRYEVRLPPPAETLRMPLCLFQVPPSVLNRSMSGWRPKVLEMLMVLGYVGLSDSRLSLFHCE</sequence>
<evidence type="ECO:0008006" key="4">
    <source>
        <dbReference type="Google" id="ProtNLM"/>
    </source>
</evidence>
<protein>
    <recommendedName>
        <fullName evidence="4">Secreted protein</fullName>
    </recommendedName>
</protein>
<feature type="signal peptide" evidence="1">
    <location>
        <begin position="1"/>
        <end position="17"/>
    </location>
</feature>
<accession>A0A4Y7SH46</accession>
<reference evidence="2 3" key="1">
    <citation type="journal article" date="2019" name="Nat. Ecol. Evol.">
        <title>Megaphylogeny resolves global patterns of mushroom evolution.</title>
        <authorList>
            <person name="Varga T."/>
            <person name="Krizsan K."/>
            <person name="Foldi C."/>
            <person name="Dima B."/>
            <person name="Sanchez-Garcia M."/>
            <person name="Sanchez-Ramirez S."/>
            <person name="Szollosi G.J."/>
            <person name="Szarkandi J.G."/>
            <person name="Papp V."/>
            <person name="Albert L."/>
            <person name="Andreopoulos W."/>
            <person name="Angelini C."/>
            <person name="Antonin V."/>
            <person name="Barry K.W."/>
            <person name="Bougher N.L."/>
            <person name="Buchanan P."/>
            <person name="Buyck B."/>
            <person name="Bense V."/>
            <person name="Catcheside P."/>
            <person name="Chovatia M."/>
            <person name="Cooper J."/>
            <person name="Damon W."/>
            <person name="Desjardin D."/>
            <person name="Finy P."/>
            <person name="Geml J."/>
            <person name="Haridas S."/>
            <person name="Hughes K."/>
            <person name="Justo A."/>
            <person name="Karasinski D."/>
            <person name="Kautmanova I."/>
            <person name="Kiss B."/>
            <person name="Kocsube S."/>
            <person name="Kotiranta H."/>
            <person name="LaButti K.M."/>
            <person name="Lechner B.E."/>
            <person name="Liimatainen K."/>
            <person name="Lipzen A."/>
            <person name="Lukacs Z."/>
            <person name="Mihaltcheva S."/>
            <person name="Morgado L.N."/>
            <person name="Niskanen T."/>
            <person name="Noordeloos M.E."/>
            <person name="Ohm R.A."/>
            <person name="Ortiz-Santana B."/>
            <person name="Ovrebo C."/>
            <person name="Racz N."/>
            <person name="Riley R."/>
            <person name="Savchenko A."/>
            <person name="Shiryaev A."/>
            <person name="Soop K."/>
            <person name="Spirin V."/>
            <person name="Szebenyi C."/>
            <person name="Tomsovsky M."/>
            <person name="Tulloss R.E."/>
            <person name="Uehling J."/>
            <person name="Grigoriev I.V."/>
            <person name="Vagvolgyi C."/>
            <person name="Papp T."/>
            <person name="Martin F.M."/>
            <person name="Miettinen O."/>
            <person name="Hibbett D.S."/>
            <person name="Nagy L.G."/>
        </authorList>
    </citation>
    <scope>NUCLEOTIDE SEQUENCE [LARGE SCALE GENOMIC DNA]</scope>
    <source>
        <strain evidence="2 3">FP101781</strain>
    </source>
</reference>
<keyword evidence="3" id="KW-1185">Reference proteome</keyword>
<comment type="caution">
    <text evidence="2">The sequence shown here is derived from an EMBL/GenBank/DDBJ whole genome shotgun (WGS) entry which is preliminary data.</text>
</comment>
<organism evidence="2 3">
    <name type="scientific">Coprinellus micaceus</name>
    <name type="common">Glistening ink-cap mushroom</name>
    <name type="synonym">Coprinus micaceus</name>
    <dbReference type="NCBI Taxonomy" id="71717"/>
    <lineage>
        <taxon>Eukaryota</taxon>
        <taxon>Fungi</taxon>
        <taxon>Dikarya</taxon>
        <taxon>Basidiomycota</taxon>
        <taxon>Agaricomycotina</taxon>
        <taxon>Agaricomycetes</taxon>
        <taxon>Agaricomycetidae</taxon>
        <taxon>Agaricales</taxon>
        <taxon>Agaricineae</taxon>
        <taxon>Psathyrellaceae</taxon>
        <taxon>Coprinellus</taxon>
    </lineage>
</organism>
<feature type="chain" id="PRO_5021301780" description="Secreted protein" evidence="1">
    <location>
        <begin position="18"/>
        <end position="110"/>
    </location>
</feature>
<keyword evidence="1" id="KW-0732">Signal</keyword>
<name>A0A4Y7SH46_COPMI</name>
<dbReference type="AlphaFoldDB" id="A0A4Y7SH46"/>
<dbReference type="Proteomes" id="UP000298030">
    <property type="component" value="Unassembled WGS sequence"/>
</dbReference>